<evidence type="ECO:0000313" key="1">
    <source>
        <dbReference type="EMBL" id="GMH98390.1"/>
    </source>
</evidence>
<accession>A0A9W7F1B9</accession>
<comment type="caution">
    <text evidence="1">The sequence shown here is derived from an EMBL/GenBank/DDBJ whole genome shotgun (WGS) entry which is preliminary data.</text>
</comment>
<reference evidence="2" key="1">
    <citation type="journal article" date="2023" name="Commun. Biol.">
        <title>Genome analysis of Parmales, the sister group of diatoms, reveals the evolutionary specialization of diatoms from phago-mixotrophs to photoautotrophs.</title>
        <authorList>
            <person name="Ban H."/>
            <person name="Sato S."/>
            <person name="Yoshikawa S."/>
            <person name="Yamada K."/>
            <person name="Nakamura Y."/>
            <person name="Ichinomiya M."/>
            <person name="Sato N."/>
            <person name="Blanc-Mathieu R."/>
            <person name="Endo H."/>
            <person name="Kuwata A."/>
            <person name="Ogata H."/>
        </authorList>
    </citation>
    <scope>NUCLEOTIDE SEQUENCE [LARGE SCALE GENOMIC DNA]</scope>
    <source>
        <strain evidence="2">NIES 3701</strain>
    </source>
</reference>
<dbReference type="EMBL" id="BRXY01000515">
    <property type="protein sequence ID" value="GMH98390.1"/>
    <property type="molecule type" value="Genomic_DNA"/>
</dbReference>
<dbReference type="Proteomes" id="UP001165085">
    <property type="component" value="Unassembled WGS sequence"/>
</dbReference>
<name>A0A9W7F1B9_9STRA</name>
<keyword evidence="2" id="KW-1185">Reference proteome</keyword>
<dbReference type="AlphaFoldDB" id="A0A9W7F1B9"/>
<sequence length="135" mass="14185">MTFFEDNCFPDDGDVDGGMPDDTIPTSTMPPLPPTEGGVCDYLDCLNCDNDGANTGCTAVGCWWDDEFSICTDGVGPIICPEEDGGCCYGMCEYGQCVHPRYGCCCEGCAFPDNGTPCDDGSCAGETGFTQTVCP</sequence>
<gene>
    <name evidence="1" type="ORF">TrST_g9825</name>
</gene>
<evidence type="ECO:0000313" key="2">
    <source>
        <dbReference type="Proteomes" id="UP001165085"/>
    </source>
</evidence>
<organism evidence="1 2">
    <name type="scientific">Triparma strigata</name>
    <dbReference type="NCBI Taxonomy" id="1606541"/>
    <lineage>
        <taxon>Eukaryota</taxon>
        <taxon>Sar</taxon>
        <taxon>Stramenopiles</taxon>
        <taxon>Ochrophyta</taxon>
        <taxon>Bolidophyceae</taxon>
        <taxon>Parmales</taxon>
        <taxon>Triparmaceae</taxon>
        <taxon>Triparma</taxon>
    </lineage>
</organism>
<proteinExistence type="predicted"/>
<protein>
    <submittedName>
        <fullName evidence="1">Uncharacterized protein</fullName>
    </submittedName>
</protein>